<keyword evidence="2" id="KW-1185">Reference proteome</keyword>
<dbReference type="SUPFAM" id="SSF52540">
    <property type="entry name" value="P-loop containing nucleoside triphosphate hydrolases"/>
    <property type="match status" value="1"/>
</dbReference>
<proteinExistence type="predicted"/>
<reference evidence="1" key="1">
    <citation type="submission" date="2021-03" db="EMBL/GenBank/DDBJ databases">
        <authorList>
            <person name="Bekaert M."/>
        </authorList>
    </citation>
    <scope>NUCLEOTIDE SEQUENCE</scope>
</reference>
<dbReference type="OrthoDB" id="6187615at2759"/>
<gene>
    <name evidence="1" type="ORF">MEDL_25925</name>
</gene>
<comment type="caution">
    <text evidence="1">The sequence shown here is derived from an EMBL/GenBank/DDBJ whole genome shotgun (WGS) entry which is preliminary data.</text>
</comment>
<organism evidence="1 2">
    <name type="scientific">Mytilus edulis</name>
    <name type="common">Blue mussel</name>
    <dbReference type="NCBI Taxonomy" id="6550"/>
    <lineage>
        <taxon>Eukaryota</taxon>
        <taxon>Metazoa</taxon>
        <taxon>Spiralia</taxon>
        <taxon>Lophotrochozoa</taxon>
        <taxon>Mollusca</taxon>
        <taxon>Bivalvia</taxon>
        <taxon>Autobranchia</taxon>
        <taxon>Pteriomorphia</taxon>
        <taxon>Mytilida</taxon>
        <taxon>Mytiloidea</taxon>
        <taxon>Mytilidae</taxon>
        <taxon>Mytilinae</taxon>
        <taxon>Mytilus</taxon>
    </lineage>
</organism>
<dbReference type="Proteomes" id="UP000683360">
    <property type="component" value="Unassembled WGS sequence"/>
</dbReference>
<dbReference type="InterPro" id="IPR027417">
    <property type="entry name" value="P-loop_NTPase"/>
</dbReference>
<evidence type="ECO:0000313" key="2">
    <source>
        <dbReference type="Proteomes" id="UP000683360"/>
    </source>
</evidence>
<dbReference type="AlphaFoldDB" id="A0A8S3RYT4"/>
<sequence length="215" mass="24305">MKTYVARDFASYENRVYLAGACNTGKSSLASILIGEEVPEKWHSTDGLVIHYGRNGIRLEDKKMIPLRECNPNFEATTTDNSDLNIPTNIQNLVQEDSQLEIASNLPSERTEHAEKAIPKISTNQTAAELTTFTENPKKQQDMHAVEFKVEEKSNIPLPHVTKQTHKSIKSDVLQEIRDGRFKTRVAPSDLVDFGGQRSFDMTHQLFIQHKEPLS</sequence>
<protein>
    <submittedName>
        <fullName evidence="1">Uncharacterized protein</fullName>
    </submittedName>
</protein>
<dbReference type="EMBL" id="CAJPWZ010001281">
    <property type="protein sequence ID" value="CAG2211889.1"/>
    <property type="molecule type" value="Genomic_DNA"/>
</dbReference>
<evidence type="ECO:0000313" key="1">
    <source>
        <dbReference type="EMBL" id="CAG2211889.1"/>
    </source>
</evidence>
<accession>A0A8S3RYT4</accession>
<name>A0A8S3RYT4_MYTED</name>